<feature type="compositionally biased region" description="Basic and acidic residues" evidence="1">
    <location>
        <begin position="102"/>
        <end position="113"/>
    </location>
</feature>
<feature type="region of interest" description="Disordered" evidence="1">
    <location>
        <begin position="87"/>
        <end position="113"/>
    </location>
</feature>
<protein>
    <submittedName>
        <fullName evidence="2">Uncharacterized protein</fullName>
    </submittedName>
</protein>
<evidence type="ECO:0000313" key="2">
    <source>
        <dbReference type="EMBL" id="ABJ06555.1"/>
    </source>
</evidence>
<organism evidence="2">
    <name type="scientific">Rhodopseudomonas palustris (strain BisA53)</name>
    <dbReference type="NCBI Taxonomy" id="316055"/>
    <lineage>
        <taxon>Bacteria</taxon>
        <taxon>Pseudomonadati</taxon>
        <taxon>Pseudomonadota</taxon>
        <taxon>Alphaproteobacteria</taxon>
        <taxon>Hyphomicrobiales</taxon>
        <taxon>Nitrobacteraceae</taxon>
        <taxon>Rhodopseudomonas</taxon>
    </lineage>
</organism>
<dbReference type="OrthoDB" id="8265350at2"/>
<dbReference type="AlphaFoldDB" id="Q07NC9"/>
<dbReference type="EMBL" id="CP000463">
    <property type="protein sequence ID" value="ABJ06555.1"/>
    <property type="molecule type" value="Genomic_DNA"/>
</dbReference>
<dbReference type="KEGG" id="rpe:RPE_2617"/>
<reference evidence="2" key="1">
    <citation type="submission" date="2006-09" db="EMBL/GenBank/DDBJ databases">
        <title>Complete sequence of Rhodopseudomonas palustris BisA53.</title>
        <authorList>
            <consortium name="US DOE Joint Genome Institute"/>
            <person name="Copeland A."/>
            <person name="Lucas S."/>
            <person name="Lapidus A."/>
            <person name="Barry K."/>
            <person name="Detter J.C."/>
            <person name="Glavina del Rio T."/>
            <person name="Hammon N."/>
            <person name="Israni S."/>
            <person name="Dalin E."/>
            <person name="Tice H."/>
            <person name="Pitluck S."/>
            <person name="Chain P."/>
            <person name="Malfatti S."/>
            <person name="Shin M."/>
            <person name="Vergez L."/>
            <person name="Schmutz J."/>
            <person name="Larimer F."/>
            <person name="Land M."/>
            <person name="Hauser L."/>
            <person name="Pelletier D.A."/>
            <person name="Kyrpides N."/>
            <person name="Kim E."/>
            <person name="Harwood C.S."/>
            <person name="Oda Y."/>
            <person name="Richardson P."/>
        </authorList>
    </citation>
    <scope>NUCLEOTIDE SEQUENCE [LARGE SCALE GENOMIC DNA]</scope>
    <source>
        <strain evidence="2">BisA53</strain>
    </source>
</reference>
<dbReference type="STRING" id="316055.RPE_2617"/>
<name>Q07NC9_RHOP5</name>
<gene>
    <name evidence="2" type="ordered locus">RPE_2617</name>
</gene>
<evidence type="ECO:0000256" key="1">
    <source>
        <dbReference type="SAM" id="MobiDB-lite"/>
    </source>
</evidence>
<sequence length="113" mass="12210">MTRSAPIASFARYAGAVLLLTICNSLPAHSELPPQYVFWQDFAAVTAQSAIPTTLGVVDRIERTPNGKYLVHSGNCLVEVSITREPAKGVDGRSMPGPSHISKVDVSDKRCDR</sequence>
<accession>Q07NC9</accession>
<proteinExistence type="predicted"/>
<dbReference type="HOGENOM" id="CLU_2131602_0_0_5"/>